<dbReference type="EMBL" id="JBBMEJ010000003">
    <property type="protein sequence ID" value="MEQ2370020.1"/>
    <property type="molecule type" value="Genomic_DNA"/>
</dbReference>
<evidence type="ECO:0000313" key="5">
    <source>
        <dbReference type="Proteomes" id="UP001473063"/>
    </source>
</evidence>
<dbReference type="GO" id="GO:0016787">
    <property type="term" value="F:hydrolase activity"/>
    <property type="evidence" value="ECO:0007669"/>
    <property type="project" value="UniProtKB-KW"/>
</dbReference>
<dbReference type="InterPro" id="IPR000086">
    <property type="entry name" value="NUDIX_hydrolase_dom"/>
</dbReference>
<dbReference type="PANTHER" id="PTHR11839:SF18">
    <property type="entry name" value="NUDIX HYDROLASE DOMAIN-CONTAINING PROTEIN"/>
    <property type="match status" value="1"/>
</dbReference>
<feature type="domain" description="Nudix hydrolase" evidence="3">
    <location>
        <begin position="50"/>
        <end position="187"/>
    </location>
</feature>
<dbReference type="Proteomes" id="UP001473063">
    <property type="component" value="Unassembled WGS sequence"/>
</dbReference>
<accession>A0ABV1BBK4</accession>
<dbReference type="InterPro" id="IPR020476">
    <property type="entry name" value="Nudix_hydrolase"/>
</dbReference>
<name>A0ABV1BBK4_9FIRM</name>
<evidence type="ECO:0000256" key="1">
    <source>
        <dbReference type="ARBA" id="ARBA00001946"/>
    </source>
</evidence>
<evidence type="ECO:0000256" key="2">
    <source>
        <dbReference type="ARBA" id="ARBA00022801"/>
    </source>
</evidence>
<organism evidence="4 5">
    <name type="scientific">Blautia aquisgranensis</name>
    <dbReference type="NCBI Taxonomy" id="3133153"/>
    <lineage>
        <taxon>Bacteria</taxon>
        <taxon>Bacillati</taxon>
        <taxon>Bacillota</taxon>
        <taxon>Clostridia</taxon>
        <taxon>Lachnospirales</taxon>
        <taxon>Lachnospiraceae</taxon>
        <taxon>Blautia</taxon>
    </lineage>
</organism>
<comment type="cofactor">
    <cofactor evidence="1">
        <name>Mg(2+)</name>
        <dbReference type="ChEBI" id="CHEBI:18420"/>
    </cofactor>
</comment>
<evidence type="ECO:0000313" key="4">
    <source>
        <dbReference type="EMBL" id="MEQ2370020.1"/>
    </source>
</evidence>
<dbReference type="PANTHER" id="PTHR11839">
    <property type="entry name" value="UDP/ADP-SUGAR PYROPHOSPHATASE"/>
    <property type="match status" value="1"/>
</dbReference>
<keyword evidence="5" id="KW-1185">Reference proteome</keyword>
<dbReference type="EC" id="3.6.-.-" evidence="4"/>
<protein>
    <submittedName>
        <fullName evidence="4">NUDIX hydrolase</fullName>
        <ecNumber evidence="4">3.6.-.-</ecNumber>
    </submittedName>
</protein>
<proteinExistence type="predicted"/>
<comment type="caution">
    <text evidence="4">The sequence shown here is derived from an EMBL/GenBank/DDBJ whole genome shotgun (WGS) entry which is preliminary data.</text>
</comment>
<evidence type="ECO:0000259" key="3">
    <source>
        <dbReference type="PROSITE" id="PS51462"/>
    </source>
</evidence>
<dbReference type="InterPro" id="IPR015797">
    <property type="entry name" value="NUDIX_hydrolase-like_dom_sf"/>
</dbReference>
<dbReference type="CDD" id="cd03424">
    <property type="entry name" value="NUDIX_ADPRase_Nudt5_UGPPase_Nudt14"/>
    <property type="match status" value="1"/>
</dbReference>
<dbReference type="PROSITE" id="PS51462">
    <property type="entry name" value="NUDIX"/>
    <property type="match status" value="1"/>
</dbReference>
<dbReference type="SUPFAM" id="SSF55811">
    <property type="entry name" value="Nudix"/>
    <property type="match status" value="1"/>
</dbReference>
<gene>
    <name evidence="4" type="ORF">WMO28_03510</name>
</gene>
<keyword evidence="2 4" id="KW-0378">Hydrolase</keyword>
<reference evidence="4 5" key="1">
    <citation type="submission" date="2024-03" db="EMBL/GenBank/DDBJ databases">
        <title>Human intestinal bacterial collection.</title>
        <authorList>
            <person name="Pauvert C."/>
            <person name="Hitch T.C.A."/>
            <person name="Clavel T."/>
        </authorList>
    </citation>
    <scope>NUCLEOTIDE SEQUENCE [LARGE SCALE GENOMIC DNA]</scope>
    <source>
        <strain evidence="4 5">CLA-JM-H16</strain>
    </source>
</reference>
<dbReference type="PRINTS" id="PR00502">
    <property type="entry name" value="NUDIXFAMILY"/>
</dbReference>
<sequence>MGKINSVKKLTDNKFVNLYGVDATSVHNTPVSYFVASRAKSVEDMKLSTRENHPDGVIIYSVYGENHDKVVLIRQYRYTIGGYIYEFPAGLVEPGEDFHESAVRELFEETGLKLDPLKVDEAFEKPYFTTIGMTDESCATVYGYASGEISAAAQEDSEEIEVVIADRDEVRRILKEERVAIVCSYMLMHFLNEEEPFDFLKRI</sequence>
<dbReference type="RefSeq" id="WP_178643587.1">
    <property type="nucleotide sequence ID" value="NZ_JBBMEJ010000003.1"/>
</dbReference>
<dbReference type="Pfam" id="PF00293">
    <property type="entry name" value="NUDIX"/>
    <property type="match status" value="1"/>
</dbReference>
<dbReference type="Gene3D" id="3.90.79.10">
    <property type="entry name" value="Nucleoside Triphosphate Pyrophosphohydrolase"/>
    <property type="match status" value="1"/>
</dbReference>